<protein>
    <submittedName>
        <fullName evidence="1">Uncharacterized protein</fullName>
    </submittedName>
</protein>
<dbReference type="AlphaFoldDB" id="A0A9D1J325"/>
<evidence type="ECO:0000313" key="1">
    <source>
        <dbReference type="EMBL" id="HIR58973.1"/>
    </source>
</evidence>
<accession>A0A9D1J325</accession>
<reference evidence="1" key="2">
    <citation type="journal article" date="2021" name="PeerJ">
        <title>Extensive microbial diversity within the chicken gut microbiome revealed by metagenomics and culture.</title>
        <authorList>
            <person name="Gilroy R."/>
            <person name="Ravi A."/>
            <person name="Getino M."/>
            <person name="Pursley I."/>
            <person name="Horton D.L."/>
            <person name="Alikhan N.F."/>
            <person name="Baker D."/>
            <person name="Gharbi K."/>
            <person name="Hall N."/>
            <person name="Watson M."/>
            <person name="Adriaenssens E.M."/>
            <person name="Foster-Nyarko E."/>
            <person name="Jarju S."/>
            <person name="Secka A."/>
            <person name="Antonio M."/>
            <person name="Oren A."/>
            <person name="Chaudhuri R.R."/>
            <person name="La Ragione R."/>
            <person name="Hildebrand F."/>
            <person name="Pallen M.J."/>
        </authorList>
    </citation>
    <scope>NUCLEOTIDE SEQUENCE</scope>
    <source>
        <strain evidence="1">CHK184-20233</strain>
    </source>
</reference>
<dbReference type="EMBL" id="DVHC01000030">
    <property type="protein sequence ID" value="HIR58973.1"/>
    <property type="molecule type" value="Genomic_DNA"/>
</dbReference>
<dbReference type="Proteomes" id="UP000824232">
    <property type="component" value="Unassembled WGS sequence"/>
</dbReference>
<gene>
    <name evidence="1" type="ORF">IAB38_02885</name>
</gene>
<comment type="caution">
    <text evidence="1">The sequence shown here is derived from an EMBL/GenBank/DDBJ whole genome shotgun (WGS) entry which is preliminary data.</text>
</comment>
<proteinExistence type="predicted"/>
<evidence type="ECO:0000313" key="2">
    <source>
        <dbReference type="Proteomes" id="UP000824232"/>
    </source>
</evidence>
<sequence length="93" mass="10899">MFMINQTTSPQIYSPNPIVETINTIGNANCNGTYLNPDEYFVFYYVKNKTTKEEILQLFDNEISFDKDDEIAAEKEIKRLSVEKKGNFYDYYA</sequence>
<organism evidence="1 2">
    <name type="scientific">Candidatus Onthousia excrementipullorum</name>
    <dbReference type="NCBI Taxonomy" id="2840884"/>
    <lineage>
        <taxon>Bacteria</taxon>
        <taxon>Bacillati</taxon>
        <taxon>Bacillota</taxon>
        <taxon>Bacilli</taxon>
        <taxon>Candidatus Onthousia</taxon>
    </lineage>
</organism>
<reference evidence="1" key="1">
    <citation type="submission" date="2020-10" db="EMBL/GenBank/DDBJ databases">
        <authorList>
            <person name="Gilroy R."/>
        </authorList>
    </citation>
    <scope>NUCLEOTIDE SEQUENCE</scope>
    <source>
        <strain evidence="1">CHK184-20233</strain>
    </source>
</reference>
<name>A0A9D1J325_9FIRM</name>